<comment type="caution">
    <text evidence="1">The sequence shown here is derived from an EMBL/GenBank/DDBJ whole genome shotgun (WGS) entry which is preliminary data.</text>
</comment>
<accession>A0A3M7P2X6</accession>
<keyword evidence="2" id="KW-1185">Reference proteome</keyword>
<gene>
    <name evidence="1" type="ORF">BpHYR1_006416</name>
</gene>
<dbReference type="EMBL" id="REGN01014126">
    <property type="protein sequence ID" value="RMZ93024.1"/>
    <property type="molecule type" value="Genomic_DNA"/>
</dbReference>
<proteinExistence type="predicted"/>
<protein>
    <submittedName>
        <fullName evidence="1">Uncharacterized protein</fullName>
    </submittedName>
</protein>
<reference evidence="1 2" key="1">
    <citation type="journal article" date="2018" name="Sci. Rep.">
        <title>Genomic signatures of local adaptation to the degree of environmental predictability in rotifers.</title>
        <authorList>
            <person name="Franch-Gras L."/>
            <person name="Hahn C."/>
            <person name="Garcia-Roger E.M."/>
            <person name="Carmona M.J."/>
            <person name="Serra M."/>
            <person name="Gomez A."/>
        </authorList>
    </citation>
    <scope>NUCLEOTIDE SEQUENCE [LARGE SCALE GENOMIC DNA]</scope>
    <source>
        <strain evidence="1">HYR1</strain>
    </source>
</reference>
<organism evidence="1 2">
    <name type="scientific">Brachionus plicatilis</name>
    <name type="common">Marine rotifer</name>
    <name type="synonym">Brachionus muelleri</name>
    <dbReference type="NCBI Taxonomy" id="10195"/>
    <lineage>
        <taxon>Eukaryota</taxon>
        <taxon>Metazoa</taxon>
        <taxon>Spiralia</taxon>
        <taxon>Gnathifera</taxon>
        <taxon>Rotifera</taxon>
        <taxon>Eurotatoria</taxon>
        <taxon>Monogononta</taxon>
        <taxon>Pseudotrocha</taxon>
        <taxon>Ploima</taxon>
        <taxon>Brachionidae</taxon>
        <taxon>Brachionus</taxon>
    </lineage>
</organism>
<evidence type="ECO:0000313" key="2">
    <source>
        <dbReference type="Proteomes" id="UP000276133"/>
    </source>
</evidence>
<dbReference type="Proteomes" id="UP000276133">
    <property type="component" value="Unassembled WGS sequence"/>
</dbReference>
<dbReference type="AlphaFoldDB" id="A0A3M7P2X6"/>
<evidence type="ECO:0000313" key="1">
    <source>
        <dbReference type="EMBL" id="RMZ93024.1"/>
    </source>
</evidence>
<sequence>MTGLPGLCPSLSILELPDTARSRPDELSLEIGPASDPCPHILHSFFLELRTLGYIYIKIVLGYESNFY</sequence>
<name>A0A3M7P2X6_BRAPC</name>